<dbReference type="PROSITE" id="PS50234">
    <property type="entry name" value="VWFA"/>
    <property type="match status" value="1"/>
</dbReference>
<dbReference type="PANTHER" id="PTHR10223:SF0">
    <property type="entry name" value="26S PROTEASOME NON-ATPASE REGULATORY SUBUNIT 4"/>
    <property type="match status" value="1"/>
</dbReference>
<accession>A0ABV2ASU2</accession>
<comment type="caution">
    <text evidence="4">The sequence shown here is derived from an EMBL/GenBank/DDBJ whole genome shotgun (WGS) entry which is preliminary data.</text>
</comment>
<protein>
    <recommendedName>
        <fullName evidence="3">VWFA domain-containing protein</fullName>
    </recommendedName>
</protein>
<dbReference type="InterPro" id="IPR027040">
    <property type="entry name" value="PSMD4"/>
</dbReference>
<dbReference type="PROSITE" id="PS50330">
    <property type="entry name" value="UIM"/>
    <property type="match status" value="1"/>
</dbReference>
<dbReference type="Gene3D" id="3.40.50.410">
    <property type="entry name" value="von Willebrand factor, type A domain"/>
    <property type="match status" value="1"/>
</dbReference>
<sequence>MVFEAVVYCVDNSDFSINGDGSITRRQSQSDTINRLAASKIAESPETTVGLISMAGKRTTVMVPSTREPGEVLRTMHSLKNGGRCNILASLKTAQLVLKNRHNKNQKQRVILFIGSPIENDAASLLMKQAKIMKKNSVALDAVHFGIENVQSADNENLRKLVETANSGNNGRLVSVGEGESLADTAFGELAKVPQNGSAEMEDDPELALALKMSLEENQS</sequence>
<dbReference type="InterPro" id="IPR002035">
    <property type="entry name" value="VWF_A"/>
</dbReference>
<keyword evidence="2" id="KW-0647">Proteasome</keyword>
<dbReference type="Proteomes" id="UP001439008">
    <property type="component" value="Unassembled WGS sequence"/>
</dbReference>
<feature type="domain" description="VWFA" evidence="3">
    <location>
        <begin position="5"/>
        <end position="190"/>
    </location>
</feature>
<organism evidence="4 5">
    <name type="scientific">Bonamia ostreae</name>
    <dbReference type="NCBI Taxonomy" id="126728"/>
    <lineage>
        <taxon>Eukaryota</taxon>
        <taxon>Sar</taxon>
        <taxon>Rhizaria</taxon>
        <taxon>Endomyxa</taxon>
        <taxon>Ascetosporea</taxon>
        <taxon>Haplosporida</taxon>
        <taxon>Bonamia</taxon>
    </lineage>
</organism>
<dbReference type="EMBL" id="JBDODL010003485">
    <property type="protein sequence ID" value="MES1922707.1"/>
    <property type="molecule type" value="Genomic_DNA"/>
</dbReference>
<dbReference type="InterPro" id="IPR003903">
    <property type="entry name" value="UIM_dom"/>
</dbReference>
<dbReference type="PANTHER" id="PTHR10223">
    <property type="entry name" value="26S PROTEASOME NON-ATPASE REGULATORY SUBUNIT 4"/>
    <property type="match status" value="1"/>
</dbReference>
<evidence type="ECO:0000259" key="3">
    <source>
        <dbReference type="PROSITE" id="PS50234"/>
    </source>
</evidence>
<reference evidence="4 5" key="1">
    <citation type="journal article" date="2024" name="BMC Biol.">
        <title>Comparative genomics of Ascetosporea gives new insight into the evolutionary basis for animal parasitism in Rhizaria.</title>
        <authorList>
            <person name="Hiltunen Thoren M."/>
            <person name="Onut-Brannstrom I."/>
            <person name="Alfjorden A."/>
            <person name="Peckova H."/>
            <person name="Swords F."/>
            <person name="Hooper C."/>
            <person name="Holzer A.S."/>
            <person name="Bass D."/>
            <person name="Burki F."/>
        </authorList>
    </citation>
    <scope>NUCLEOTIDE SEQUENCE [LARGE SCALE GENOMIC DNA]</scope>
    <source>
        <strain evidence="4">20-A016</strain>
    </source>
</reference>
<gene>
    <name evidence="4" type="ORF">MHBO_004232</name>
</gene>
<proteinExistence type="inferred from homology"/>
<name>A0ABV2ASU2_9EUKA</name>
<dbReference type="Pfam" id="PF13519">
    <property type="entry name" value="VWA_2"/>
    <property type="match status" value="1"/>
</dbReference>
<evidence type="ECO:0000256" key="2">
    <source>
        <dbReference type="ARBA" id="ARBA00022942"/>
    </source>
</evidence>
<evidence type="ECO:0000256" key="1">
    <source>
        <dbReference type="ARBA" id="ARBA00005574"/>
    </source>
</evidence>
<evidence type="ECO:0000313" key="4">
    <source>
        <dbReference type="EMBL" id="MES1922707.1"/>
    </source>
</evidence>
<comment type="similarity">
    <text evidence="1">Belongs to the proteasome subunit S5A family.</text>
</comment>
<dbReference type="InterPro" id="IPR036465">
    <property type="entry name" value="vWFA_dom_sf"/>
</dbReference>
<keyword evidence="5" id="KW-1185">Reference proteome</keyword>
<dbReference type="SUPFAM" id="SSF53300">
    <property type="entry name" value="vWA-like"/>
    <property type="match status" value="1"/>
</dbReference>
<evidence type="ECO:0000313" key="5">
    <source>
        <dbReference type="Proteomes" id="UP001439008"/>
    </source>
</evidence>